<protein>
    <submittedName>
        <fullName evidence="4">PASTA domain-containing protein</fullName>
    </submittedName>
</protein>
<reference evidence="4 5" key="1">
    <citation type="submission" date="2016-10" db="EMBL/GenBank/DDBJ databases">
        <authorList>
            <person name="de Groot N.N."/>
        </authorList>
    </citation>
    <scope>NUCLEOTIDE SEQUENCE [LARGE SCALE GENOMIC DNA]</scope>
    <source>
        <strain evidence="4 5">CPCC 201354</strain>
    </source>
</reference>
<accession>A0A1G8ITF7</accession>
<feature type="region of interest" description="Disordered" evidence="1">
    <location>
        <begin position="51"/>
        <end position="89"/>
    </location>
</feature>
<feature type="signal peptide" evidence="2">
    <location>
        <begin position="1"/>
        <end position="35"/>
    </location>
</feature>
<proteinExistence type="predicted"/>
<dbReference type="STRING" id="504805.SAMN05421505_1396"/>
<evidence type="ECO:0000313" key="4">
    <source>
        <dbReference type="EMBL" id="SDI22176.1"/>
    </source>
</evidence>
<feature type="chain" id="PRO_5011591921" evidence="2">
    <location>
        <begin position="36"/>
        <end position="166"/>
    </location>
</feature>
<dbReference type="CDD" id="cd06577">
    <property type="entry name" value="PASTA_pknB"/>
    <property type="match status" value="1"/>
</dbReference>
<dbReference type="PROSITE" id="PS51257">
    <property type="entry name" value="PROKAR_LIPOPROTEIN"/>
    <property type="match status" value="1"/>
</dbReference>
<dbReference type="Gene3D" id="3.30.10.20">
    <property type="match status" value="1"/>
</dbReference>
<evidence type="ECO:0000256" key="2">
    <source>
        <dbReference type="SAM" id="SignalP"/>
    </source>
</evidence>
<dbReference type="Proteomes" id="UP000198923">
    <property type="component" value="Unassembled WGS sequence"/>
</dbReference>
<dbReference type="PROSITE" id="PS51178">
    <property type="entry name" value="PASTA"/>
    <property type="match status" value="1"/>
</dbReference>
<dbReference type="Pfam" id="PF03793">
    <property type="entry name" value="PASTA"/>
    <property type="match status" value="1"/>
</dbReference>
<sequence>MTWKEAASTATSRLCVLALAALATVSCGSTPPAQSAPAVTVFATVTATPPPAPAQAAPAAPAAPDAAEAHAPAAPAAPAAPEAPEAPAKADKVKVIPNVVGMNHQRAQDRLQAAGFYRLREVDATGQKRLMVWDRNWVVQSQSPKAGSRASSETVITLYSKKKTDP</sequence>
<keyword evidence="5" id="KW-1185">Reference proteome</keyword>
<dbReference type="AlphaFoldDB" id="A0A1G8ITF7"/>
<evidence type="ECO:0000256" key="1">
    <source>
        <dbReference type="SAM" id="MobiDB-lite"/>
    </source>
</evidence>
<organism evidence="4 5">
    <name type="scientific">Sinosporangium album</name>
    <dbReference type="NCBI Taxonomy" id="504805"/>
    <lineage>
        <taxon>Bacteria</taxon>
        <taxon>Bacillati</taxon>
        <taxon>Actinomycetota</taxon>
        <taxon>Actinomycetes</taxon>
        <taxon>Streptosporangiales</taxon>
        <taxon>Streptosporangiaceae</taxon>
        <taxon>Sinosporangium</taxon>
    </lineage>
</organism>
<name>A0A1G8ITF7_9ACTN</name>
<evidence type="ECO:0000259" key="3">
    <source>
        <dbReference type="PROSITE" id="PS51178"/>
    </source>
</evidence>
<gene>
    <name evidence="4" type="ORF">SAMN05421505_1396</name>
</gene>
<feature type="domain" description="PASTA" evidence="3">
    <location>
        <begin position="89"/>
        <end position="162"/>
    </location>
</feature>
<evidence type="ECO:0000313" key="5">
    <source>
        <dbReference type="Proteomes" id="UP000198923"/>
    </source>
</evidence>
<feature type="compositionally biased region" description="Low complexity" evidence="1">
    <location>
        <begin position="54"/>
        <end position="87"/>
    </location>
</feature>
<keyword evidence="2" id="KW-0732">Signal</keyword>
<dbReference type="EMBL" id="FNCN01000039">
    <property type="protein sequence ID" value="SDI22176.1"/>
    <property type="molecule type" value="Genomic_DNA"/>
</dbReference>
<dbReference type="InterPro" id="IPR005543">
    <property type="entry name" value="PASTA_dom"/>
</dbReference>